<dbReference type="GO" id="GO:0005829">
    <property type="term" value="C:cytosol"/>
    <property type="evidence" value="ECO:0007669"/>
    <property type="project" value="TreeGrafter"/>
</dbReference>
<dbReference type="PANTHER" id="PTHR10972">
    <property type="entry name" value="OXYSTEROL-BINDING PROTEIN-RELATED"/>
    <property type="match status" value="1"/>
</dbReference>
<dbReference type="Ensembl" id="ENSOKIT00005041569.1">
    <property type="protein sequence ID" value="ENSOKIP00005039404.1"/>
    <property type="gene ID" value="ENSOKIG00005016727.1"/>
</dbReference>
<dbReference type="InterPro" id="IPR011993">
    <property type="entry name" value="PH-like_dom_sf"/>
</dbReference>
<dbReference type="FunFam" id="2.40.160.120:FF:000001">
    <property type="entry name" value="Oxysterol-binding protein"/>
    <property type="match status" value="1"/>
</dbReference>
<protein>
    <submittedName>
        <fullName evidence="7">Oxysterol binding protein 2b</fullName>
    </submittedName>
</protein>
<evidence type="ECO:0000256" key="4">
    <source>
        <dbReference type="ARBA" id="ARBA00023121"/>
    </source>
</evidence>
<evidence type="ECO:0000256" key="3">
    <source>
        <dbReference type="ARBA" id="ARBA00023055"/>
    </source>
</evidence>
<dbReference type="GO" id="GO:0015485">
    <property type="term" value="F:cholesterol binding"/>
    <property type="evidence" value="ECO:0007669"/>
    <property type="project" value="TreeGrafter"/>
</dbReference>
<keyword evidence="2" id="KW-0813">Transport</keyword>
<comment type="similarity">
    <text evidence="1">Belongs to the OSBP family.</text>
</comment>
<dbReference type="Pfam" id="PF00169">
    <property type="entry name" value="PH"/>
    <property type="match status" value="1"/>
</dbReference>
<dbReference type="InterPro" id="IPR037239">
    <property type="entry name" value="OSBP_sf"/>
</dbReference>
<dbReference type="Gene3D" id="2.40.160.120">
    <property type="match status" value="1"/>
</dbReference>
<evidence type="ECO:0000259" key="6">
    <source>
        <dbReference type="PROSITE" id="PS50003"/>
    </source>
</evidence>
<dbReference type="Pfam" id="PF01237">
    <property type="entry name" value="Oxysterol_BP"/>
    <property type="match status" value="1"/>
</dbReference>
<evidence type="ECO:0000256" key="5">
    <source>
        <dbReference type="SAM" id="Coils"/>
    </source>
</evidence>
<dbReference type="PROSITE" id="PS50003">
    <property type="entry name" value="PH_DOMAIN"/>
    <property type="match status" value="1"/>
</dbReference>
<dbReference type="SUPFAM" id="SSF144000">
    <property type="entry name" value="Oxysterol-binding protein-like"/>
    <property type="match status" value="1"/>
</dbReference>
<dbReference type="GeneTree" id="ENSGT00940000157987"/>
<dbReference type="GO" id="GO:0005886">
    <property type="term" value="C:plasma membrane"/>
    <property type="evidence" value="ECO:0007669"/>
    <property type="project" value="TreeGrafter"/>
</dbReference>
<dbReference type="InterPro" id="IPR001849">
    <property type="entry name" value="PH_domain"/>
</dbReference>
<gene>
    <name evidence="7" type="primary">OSBP2</name>
    <name evidence="7" type="synonym">LOC109880361</name>
</gene>
<proteinExistence type="inferred from homology"/>
<accession>A0A8C7GBU2</accession>
<dbReference type="GO" id="GO:0120009">
    <property type="term" value="P:intermembrane lipid transfer"/>
    <property type="evidence" value="ECO:0007669"/>
    <property type="project" value="UniProtKB-ARBA"/>
</dbReference>
<evidence type="ECO:0000256" key="1">
    <source>
        <dbReference type="ARBA" id="ARBA00008842"/>
    </source>
</evidence>
<reference evidence="7" key="2">
    <citation type="submission" date="2025-09" db="UniProtKB">
        <authorList>
            <consortium name="Ensembl"/>
        </authorList>
    </citation>
    <scope>IDENTIFICATION</scope>
</reference>
<evidence type="ECO:0000256" key="2">
    <source>
        <dbReference type="ARBA" id="ARBA00022448"/>
    </source>
</evidence>
<keyword evidence="4" id="KW-0446">Lipid-binding</keyword>
<evidence type="ECO:0000313" key="8">
    <source>
        <dbReference type="Proteomes" id="UP000694557"/>
    </source>
</evidence>
<dbReference type="Proteomes" id="UP000694557">
    <property type="component" value="Unassembled WGS sequence"/>
</dbReference>
<dbReference type="PANTHER" id="PTHR10972:SF194">
    <property type="entry name" value="OXYSTEROL-BINDING PROTEIN 2"/>
    <property type="match status" value="1"/>
</dbReference>
<reference evidence="7" key="1">
    <citation type="submission" date="2025-08" db="UniProtKB">
        <authorList>
            <consortium name="Ensembl"/>
        </authorList>
    </citation>
    <scope>IDENTIFICATION</scope>
</reference>
<keyword evidence="3" id="KW-0445">Lipid transport</keyword>
<dbReference type="Gene3D" id="3.30.70.3490">
    <property type="match status" value="1"/>
</dbReference>
<dbReference type="AlphaFoldDB" id="A0A8C7GBU2"/>
<dbReference type="FunFam" id="3.30.70.3490:FF:000015">
    <property type="entry name" value="Oxysterol-binding protein"/>
    <property type="match status" value="1"/>
</dbReference>
<name>A0A8C7GBU2_ONCKI</name>
<dbReference type="SUPFAM" id="SSF50729">
    <property type="entry name" value="PH domain-like"/>
    <property type="match status" value="1"/>
</dbReference>
<dbReference type="SMART" id="SM00233">
    <property type="entry name" value="PH"/>
    <property type="match status" value="1"/>
</dbReference>
<keyword evidence="8" id="KW-1185">Reference proteome</keyword>
<dbReference type="CDD" id="cd13284">
    <property type="entry name" value="PH_OSBP_ORP4"/>
    <property type="match status" value="1"/>
</dbReference>
<dbReference type="FunFam" id="2.30.29.30:FF:000074">
    <property type="entry name" value="Oxysterol-binding protein"/>
    <property type="match status" value="1"/>
</dbReference>
<keyword evidence="5" id="KW-0175">Coiled coil</keyword>
<evidence type="ECO:0000313" key="7">
    <source>
        <dbReference type="Ensembl" id="ENSOKIP00005039404.1"/>
    </source>
</evidence>
<dbReference type="GO" id="GO:0097038">
    <property type="term" value="C:perinuclear endoplasmic reticulum"/>
    <property type="evidence" value="ECO:0007669"/>
    <property type="project" value="TreeGrafter"/>
</dbReference>
<dbReference type="Gene3D" id="2.30.29.30">
    <property type="entry name" value="Pleckstrin-homology domain (PH domain)/Phosphotyrosine-binding domain (PTB)"/>
    <property type="match status" value="1"/>
</dbReference>
<feature type="domain" description="PH" evidence="6">
    <location>
        <begin position="15"/>
        <end position="107"/>
    </location>
</feature>
<dbReference type="InterPro" id="IPR000648">
    <property type="entry name" value="Oxysterol-bd"/>
</dbReference>
<sequence length="732" mass="83460">MLTPMHPTVLSTPGSDTYKGWLFKWTNYLKGYQRRWFVLSNGLLSYYRTQAEMAHTCRGTINLATAHIDTEDACNIVLSSGGRTYHLKASTEVERQRWVTALELAKAKAIRMMNDQSGDEEPTTQSDRSEGIQGTLKTLISKLDDLGTCNDLIAKHGAALQRSLSELEALRVPVEGGEKVKGVNERATLFRITSNAMINACRDFLDLAETHSRRWQRALQYEREQRIHLEETIEQLAKQHNSLERAWREAPTLSANTPIGSERLQKGEASDEDEDTEYFDAMEESPAFITVTATENTQHRSVSPCGLYSTLSLRLLFTSTSMDHGSLACSNDSGKELQPLRRRRSHIPDKPNYSLNLWSIMKNCIGKELSKIPMPVNFNEPLSMLQRLTEDLEYHELLDKAARCENSLEQLCLVAAFSVSSYSTTVHRTAKPFNPLLGETYELDRLEDFGYRSLCEQVSHHPPAASHHVISQRGWTLWQEITIASKFRGKYLSIMPLGELLYIQHVLSTVNTHSMQINVTMTVYSGLCNYRDSESGDIEIVNHRTKETCQLKFSPYSYFSREVPRKVTGVVSDSGGQAHYILSGTWDDKIESSRIVQSSKGGSGSEADNTDHHLIQQHNKDYYNMYFFSSLALTLNEPEDGVGLTDSRLRPDQRLMEAGRWDEANSEKQRLEEKQRAVRRRREAEATDYEGFQPQWFHKRMNAITGETNFVYKGGYWEAKDSQDWNMCTEIF</sequence>
<organism evidence="7 8">
    <name type="scientific">Oncorhynchus kisutch</name>
    <name type="common">Coho salmon</name>
    <name type="synonym">Salmo kisutch</name>
    <dbReference type="NCBI Taxonomy" id="8019"/>
    <lineage>
        <taxon>Eukaryota</taxon>
        <taxon>Metazoa</taxon>
        <taxon>Chordata</taxon>
        <taxon>Craniata</taxon>
        <taxon>Vertebrata</taxon>
        <taxon>Euteleostomi</taxon>
        <taxon>Actinopterygii</taxon>
        <taxon>Neopterygii</taxon>
        <taxon>Teleostei</taxon>
        <taxon>Protacanthopterygii</taxon>
        <taxon>Salmoniformes</taxon>
        <taxon>Salmonidae</taxon>
        <taxon>Salmoninae</taxon>
        <taxon>Oncorhynchus</taxon>
    </lineage>
</organism>
<feature type="coiled-coil region" evidence="5">
    <location>
        <begin position="219"/>
        <end position="246"/>
    </location>
</feature>